<protein>
    <submittedName>
        <fullName evidence="2">Uncharacterized protein</fullName>
    </submittedName>
</protein>
<sequence>SNQIAEENNDDDSKWSDTSDEENEEEGKKQQKSIASDIEDNDKVEEQDQEEDYTEDKSNNNLTTIYENLIVSKEDCVNHVKKRVITDLLKVKAVYSHFEVADGKRRRKLLNDGKPFGGSNGRMTTKTMNKISNYYGRAIRDASREVVDIWCSYQRDWLTNSNEGKNKEKLRLDPEFGKILHPMTTKLTNEGLLRRLREVAQNANESLNGIVCSRTLLAESFEETDININSLLLSNLLPNDEKRILRAKRLISQCDTILKEKSKKRLQAIQSMADKAEYGSVEY</sequence>
<reference evidence="2" key="1">
    <citation type="submission" date="2021-02" db="EMBL/GenBank/DDBJ databases">
        <authorList>
            <person name="Nowell W R."/>
        </authorList>
    </citation>
    <scope>NUCLEOTIDE SEQUENCE</scope>
</reference>
<evidence type="ECO:0000256" key="1">
    <source>
        <dbReference type="SAM" id="MobiDB-lite"/>
    </source>
</evidence>
<evidence type="ECO:0000313" key="2">
    <source>
        <dbReference type="EMBL" id="CAF4035732.1"/>
    </source>
</evidence>
<feature type="region of interest" description="Disordered" evidence="1">
    <location>
        <begin position="1"/>
        <end position="59"/>
    </location>
</feature>
<gene>
    <name evidence="2" type="ORF">TMI583_LOCUS25952</name>
</gene>
<comment type="caution">
    <text evidence="2">The sequence shown here is derived from an EMBL/GenBank/DDBJ whole genome shotgun (WGS) entry which is preliminary data.</text>
</comment>
<organism evidence="2 3">
    <name type="scientific">Didymodactylos carnosus</name>
    <dbReference type="NCBI Taxonomy" id="1234261"/>
    <lineage>
        <taxon>Eukaryota</taxon>
        <taxon>Metazoa</taxon>
        <taxon>Spiralia</taxon>
        <taxon>Gnathifera</taxon>
        <taxon>Rotifera</taxon>
        <taxon>Eurotatoria</taxon>
        <taxon>Bdelloidea</taxon>
        <taxon>Philodinida</taxon>
        <taxon>Philodinidae</taxon>
        <taxon>Didymodactylos</taxon>
    </lineage>
</organism>
<name>A0A8S2P5W6_9BILA</name>
<dbReference type="EMBL" id="CAJOBA010037100">
    <property type="protein sequence ID" value="CAF4035732.1"/>
    <property type="molecule type" value="Genomic_DNA"/>
</dbReference>
<dbReference type="AlphaFoldDB" id="A0A8S2P5W6"/>
<dbReference type="Proteomes" id="UP000682733">
    <property type="component" value="Unassembled WGS sequence"/>
</dbReference>
<accession>A0A8S2P5W6</accession>
<proteinExistence type="predicted"/>
<feature type="compositionally biased region" description="Acidic residues" evidence="1">
    <location>
        <begin position="37"/>
        <end position="54"/>
    </location>
</feature>
<evidence type="ECO:0000313" key="3">
    <source>
        <dbReference type="Proteomes" id="UP000682733"/>
    </source>
</evidence>
<feature type="non-terminal residue" evidence="2">
    <location>
        <position position="1"/>
    </location>
</feature>